<feature type="compositionally biased region" description="Polar residues" evidence="2">
    <location>
        <begin position="383"/>
        <end position="398"/>
    </location>
</feature>
<keyword evidence="1" id="KW-0175">Coiled coil</keyword>
<dbReference type="EMBL" id="KK914761">
    <property type="protein sequence ID" value="KDP29090.1"/>
    <property type="molecule type" value="Genomic_DNA"/>
</dbReference>
<feature type="region of interest" description="Disordered" evidence="2">
    <location>
        <begin position="26"/>
        <end position="47"/>
    </location>
</feature>
<evidence type="ECO:0000256" key="1">
    <source>
        <dbReference type="SAM" id="Coils"/>
    </source>
</evidence>
<name>A0A067K9X1_JATCU</name>
<feature type="region of interest" description="Disordered" evidence="2">
    <location>
        <begin position="373"/>
        <end position="415"/>
    </location>
</feature>
<proteinExistence type="predicted"/>
<accession>A0A067K9X1</accession>
<keyword evidence="3" id="KW-0732">Signal</keyword>
<keyword evidence="5" id="KW-1185">Reference proteome</keyword>
<feature type="chain" id="PRO_5001642622" evidence="3">
    <location>
        <begin position="19"/>
        <end position="415"/>
    </location>
</feature>
<sequence>MWQALLAGAVAGSSLLVAKHLLGHERPKEKDQNTPQASIGSAFGSPVFPDEVNESGYGSNLDRLSPQEIFRFSSSGSSSSKKKIRILRKKTAIKGRRLKFGAQSDKSDKRSGGSEGIARRVAVCLKKRKTVRSLPANRGSFSSKDSSLFGWGLGIGIMCMMSAGKTEISKLSSTVYETSKVVQELRVELYKRKSSQSAASSKGLRSKNNQLVFYGSGTDTSPKDIKLSGIPLIDDVECPSSVLTEEPEPQLLEMDQLEAELVSELQKLPWSNTEGSGHEGAVPNVGKDEVLSDGFHELEGQNNISYQCNGVLPSELHQKLSHLLIEQQENQIEELETELHSAQSKLYEKEAELRALKDCVRRLTEISLSTVSDDEADVRVEKQCNTSEWDKNSSMGSDSESRKSVVGMKRPINSA</sequence>
<organism evidence="4 5">
    <name type="scientific">Jatropha curcas</name>
    <name type="common">Barbados nut</name>
    <dbReference type="NCBI Taxonomy" id="180498"/>
    <lineage>
        <taxon>Eukaryota</taxon>
        <taxon>Viridiplantae</taxon>
        <taxon>Streptophyta</taxon>
        <taxon>Embryophyta</taxon>
        <taxon>Tracheophyta</taxon>
        <taxon>Spermatophyta</taxon>
        <taxon>Magnoliopsida</taxon>
        <taxon>eudicotyledons</taxon>
        <taxon>Gunneridae</taxon>
        <taxon>Pentapetalae</taxon>
        <taxon>rosids</taxon>
        <taxon>fabids</taxon>
        <taxon>Malpighiales</taxon>
        <taxon>Euphorbiaceae</taxon>
        <taxon>Crotonoideae</taxon>
        <taxon>Jatropheae</taxon>
        <taxon>Jatropha</taxon>
    </lineage>
</organism>
<evidence type="ECO:0000256" key="3">
    <source>
        <dbReference type="SAM" id="SignalP"/>
    </source>
</evidence>
<dbReference type="STRING" id="180498.A0A067K9X1"/>
<gene>
    <name evidence="4" type="ORF">JCGZ_16479</name>
</gene>
<evidence type="ECO:0000313" key="5">
    <source>
        <dbReference type="Proteomes" id="UP000027138"/>
    </source>
</evidence>
<reference evidence="4 5" key="1">
    <citation type="journal article" date="2014" name="PLoS ONE">
        <title>Global Analysis of Gene Expression Profiles in Physic Nut (Jatropha curcas L.) Seedlings Exposed to Salt Stress.</title>
        <authorList>
            <person name="Zhang L."/>
            <person name="Zhang C."/>
            <person name="Wu P."/>
            <person name="Chen Y."/>
            <person name="Li M."/>
            <person name="Jiang H."/>
            <person name="Wu G."/>
        </authorList>
    </citation>
    <scope>NUCLEOTIDE SEQUENCE [LARGE SCALE GENOMIC DNA]</scope>
    <source>
        <strain evidence="5">cv. GZQX0401</strain>
        <tissue evidence="4">Young leaves</tissue>
    </source>
</reference>
<evidence type="ECO:0000313" key="4">
    <source>
        <dbReference type="EMBL" id="KDP29090.1"/>
    </source>
</evidence>
<dbReference type="AlphaFoldDB" id="A0A067K9X1"/>
<protein>
    <submittedName>
        <fullName evidence="4">Uncharacterized protein</fullName>
    </submittedName>
</protein>
<evidence type="ECO:0000256" key="2">
    <source>
        <dbReference type="SAM" id="MobiDB-lite"/>
    </source>
</evidence>
<dbReference type="GO" id="GO:0008356">
    <property type="term" value="P:asymmetric cell division"/>
    <property type="evidence" value="ECO:0007669"/>
    <property type="project" value="InterPro"/>
</dbReference>
<feature type="signal peptide" evidence="3">
    <location>
        <begin position="1"/>
        <end position="18"/>
    </location>
</feature>
<dbReference type="OrthoDB" id="1657181at2759"/>
<dbReference type="PANTHER" id="PTHR33476:SF4">
    <property type="entry name" value="POLAR LOCALIZATION DURING ASYMMETRIC DIVISION AND PROTEIN"/>
    <property type="match status" value="1"/>
</dbReference>
<feature type="coiled-coil region" evidence="1">
    <location>
        <begin position="318"/>
        <end position="352"/>
    </location>
</feature>
<dbReference type="PANTHER" id="PTHR33476">
    <property type="entry name" value="EMB|CAB62613.1"/>
    <property type="match status" value="1"/>
</dbReference>
<dbReference type="InterPro" id="IPR040348">
    <property type="entry name" value="POLAR-like"/>
</dbReference>
<dbReference type="Proteomes" id="UP000027138">
    <property type="component" value="Unassembled WGS sequence"/>
</dbReference>